<dbReference type="Proteomes" id="UP001321047">
    <property type="component" value="Unassembled WGS sequence"/>
</dbReference>
<dbReference type="GO" id="GO:0016787">
    <property type="term" value="F:hydrolase activity"/>
    <property type="evidence" value="ECO:0007669"/>
    <property type="project" value="UniProtKB-KW"/>
</dbReference>
<evidence type="ECO:0000313" key="3">
    <source>
        <dbReference type="EMBL" id="MCU4751419.1"/>
    </source>
</evidence>
<dbReference type="Gene3D" id="3.60.15.10">
    <property type="entry name" value="Ribonuclease Z/Hydroxyacylglutathione hydrolase-like"/>
    <property type="match status" value="1"/>
</dbReference>
<keyword evidence="4" id="KW-1185">Reference proteome</keyword>
<dbReference type="PANTHER" id="PTHR43546:SF9">
    <property type="entry name" value="L-ASCORBATE-6-PHOSPHATE LACTONASE ULAG-RELATED"/>
    <property type="match status" value="1"/>
</dbReference>
<keyword evidence="1" id="KW-0378">Hydrolase</keyword>
<reference evidence="3 4" key="1">
    <citation type="submission" date="2022-09" db="EMBL/GenBank/DDBJ databases">
        <title>Enrichment on poylsaccharides allowed isolation of novel metabolic and taxonomic groups of Haloarchaea.</title>
        <authorList>
            <person name="Sorokin D.Y."/>
            <person name="Elcheninov A.G."/>
            <person name="Khizhniak T.V."/>
            <person name="Kolganova T.V."/>
            <person name="Kublanov I.V."/>
        </authorList>
    </citation>
    <scope>NUCLEOTIDE SEQUENCE [LARGE SCALE GENOMIC DNA]</scope>
    <source>
        <strain evidence="3 4">AArc-curdl1</strain>
    </source>
</reference>
<comment type="caution">
    <text evidence="3">The sequence shown here is derived from an EMBL/GenBank/DDBJ whole genome shotgun (WGS) entry which is preliminary data.</text>
</comment>
<dbReference type="InterPro" id="IPR036866">
    <property type="entry name" value="RibonucZ/Hydroxyglut_hydro"/>
</dbReference>
<gene>
    <name evidence="3" type="ORF">OB919_05405</name>
</gene>
<dbReference type="RefSeq" id="WP_342807161.1">
    <property type="nucleotide sequence ID" value="NZ_JAOPJZ010000002.1"/>
</dbReference>
<dbReference type="Pfam" id="PF12706">
    <property type="entry name" value="Lactamase_B_2"/>
    <property type="match status" value="1"/>
</dbReference>
<dbReference type="SUPFAM" id="SSF56281">
    <property type="entry name" value="Metallo-hydrolase/oxidoreductase"/>
    <property type="match status" value="1"/>
</dbReference>
<protein>
    <submittedName>
        <fullName evidence="3">MBL fold metallo-hydrolase</fullName>
    </submittedName>
</protein>
<dbReference type="EMBL" id="JAOPJZ010000002">
    <property type="protein sequence ID" value="MCU4751419.1"/>
    <property type="molecule type" value="Genomic_DNA"/>
</dbReference>
<feature type="domain" description="Metallo-beta-lactamase" evidence="2">
    <location>
        <begin position="40"/>
        <end position="237"/>
    </location>
</feature>
<evidence type="ECO:0000313" key="4">
    <source>
        <dbReference type="Proteomes" id="UP001321047"/>
    </source>
</evidence>
<dbReference type="AlphaFoldDB" id="A0AAP3E6K3"/>
<dbReference type="PANTHER" id="PTHR43546">
    <property type="entry name" value="UPF0173 METAL-DEPENDENT HYDROLASE MJ1163-RELATED"/>
    <property type="match status" value="1"/>
</dbReference>
<name>A0AAP3E6K3_9EURY</name>
<evidence type="ECO:0000259" key="2">
    <source>
        <dbReference type="Pfam" id="PF12706"/>
    </source>
</evidence>
<organism evidence="3 4">
    <name type="scientific">Natronosalvus hydrolyticus</name>
    <dbReference type="NCBI Taxonomy" id="2979988"/>
    <lineage>
        <taxon>Archaea</taxon>
        <taxon>Methanobacteriati</taxon>
        <taxon>Methanobacteriota</taxon>
        <taxon>Stenosarchaea group</taxon>
        <taxon>Halobacteria</taxon>
        <taxon>Halobacteriales</taxon>
        <taxon>Natrialbaceae</taxon>
        <taxon>Natronosalvus</taxon>
    </lineage>
</organism>
<dbReference type="InterPro" id="IPR050114">
    <property type="entry name" value="UPF0173_UPF0282_UlaG_hydrolase"/>
</dbReference>
<evidence type="ECO:0000256" key="1">
    <source>
        <dbReference type="ARBA" id="ARBA00022801"/>
    </source>
</evidence>
<proteinExistence type="predicted"/>
<sequence>MVSSTWNDWFVTEEIEETDPEGLSIWYLGCNGFVLRSATTTVYIDPYFGSGEHRPYAIRMIPVPMDPANATLCDGILVTHEHVDHMHPPSYGPLFQGEETGIYAPKTSFEDPDYDGDLQIPNGQRTVVNVGDVYDIGDLTVHVRGANDPDAKEPVSYVVEHESGTFYHGGDSRYTDVFEEVGSEFDIDVGALAYGTRGRFFDGSTGKPRSSCNYMNGNDIIESANALETERLLPTHYDFWKGWNADPKVLPEYAASYPYPRAIEMISIGDRVDVDQYGIVPPRYTR</sequence>
<accession>A0AAP3E6K3</accession>
<dbReference type="InterPro" id="IPR001279">
    <property type="entry name" value="Metallo-B-lactamas"/>
</dbReference>